<evidence type="ECO:0000256" key="3">
    <source>
        <dbReference type="SAM" id="Phobius"/>
    </source>
</evidence>
<feature type="compositionally biased region" description="Polar residues" evidence="2">
    <location>
        <begin position="217"/>
        <end position="229"/>
    </location>
</feature>
<dbReference type="Proteomes" id="UP000284702">
    <property type="component" value="Unassembled WGS sequence"/>
</dbReference>
<reference evidence="4" key="1">
    <citation type="submission" date="2018-07" db="EMBL/GenBank/DDBJ databases">
        <title>Annotation of Aphanomyces astaci genome assembly.</title>
        <authorList>
            <person name="Studholme D.J."/>
        </authorList>
    </citation>
    <scope>NUCLEOTIDE SEQUENCE [LARGE SCALE GENOMIC DNA]</scope>
    <source>
        <strain evidence="4">Pc</strain>
    </source>
</reference>
<dbReference type="GO" id="GO:0005975">
    <property type="term" value="P:carbohydrate metabolic process"/>
    <property type="evidence" value="ECO:0007669"/>
    <property type="project" value="InterPro"/>
</dbReference>
<feature type="transmembrane region" description="Helical" evidence="3">
    <location>
        <begin position="895"/>
        <end position="922"/>
    </location>
</feature>
<dbReference type="VEuPathDB" id="FungiDB:H257_16181"/>
<evidence type="ECO:0000313" key="5">
    <source>
        <dbReference type="Proteomes" id="UP000284702"/>
    </source>
</evidence>
<feature type="region of interest" description="Disordered" evidence="2">
    <location>
        <begin position="206"/>
        <end position="229"/>
    </location>
</feature>
<feature type="transmembrane region" description="Helical" evidence="3">
    <location>
        <begin position="866"/>
        <end position="889"/>
    </location>
</feature>
<organism evidence="4 5">
    <name type="scientific">Aphanomyces astaci</name>
    <name type="common">Crayfish plague agent</name>
    <dbReference type="NCBI Taxonomy" id="112090"/>
    <lineage>
        <taxon>Eukaryota</taxon>
        <taxon>Sar</taxon>
        <taxon>Stramenopiles</taxon>
        <taxon>Oomycota</taxon>
        <taxon>Saprolegniomycetes</taxon>
        <taxon>Saprolegniales</taxon>
        <taxon>Verrucalvaceae</taxon>
        <taxon>Aphanomyces</taxon>
    </lineage>
</organism>
<keyword evidence="3" id="KW-0472">Membrane</keyword>
<keyword evidence="3" id="KW-0812">Transmembrane</keyword>
<comment type="caution">
    <text evidence="4">The sequence shown here is derived from an EMBL/GenBank/DDBJ whole genome shotgun (WGS) entry which is preliminary data.</text>
</comment>
<feature type="transmembrane region" description="Helical" evidence="3">
    <location>
        <begin position="751"/>
        <end position="772"/>
    </location>
</feature>
<feature type="non-terminal residue" evidence="4">
    <location>
        <position position="1028"/>
    </location>
</feature>
<proteinExistence type="predicted"/>
<dbReference type="VEuPathDB" id="FungiDB:H257_16183"/>
<evidence type="ECO:0000256" key="2">
    <source>
        <dbReference type="SAM" id="MobiDB-lite"/>
    </source>
</evidence>
<gene>
    <name evidence="4" type="ORF">B5M09_010722</name>
</gene>
<feature type="transmembrane region" description="Helical" evidence="3">
    <location>
        <begin position="784"/>
        <end position="808"/>
    </location>
</feature>
<sequence length="1028" mass="114915">RLRESIFATVVNADAARQKNIDTRMRLRISAQLEQTLQKRYSVVSDTMTLAAVHIQRMARGKLAGKRIRLARIVALMKMSKEMFRHKLQVCLVKREWNEFDNAPDTTPIEQLEDEMKTIVWEVTRLVRDLSLDWWKLSLSEERARLTWEVNDAKDDLRLLQQQTSVLVQNCTLCMNLTDPTLQKQPTYLQALAKLAQVQNNELLPTTPLELPEDNPATDTTPSLPPQSYSVEPTVDISSTAISPIEAIAATLPTATESTKIAKRTLHRSPKSKTPATTAVPGLKDMPRLLAAEFKLIGKSQAYKGKVMGVAQLKLLLHEVYGARMADELRAPVGEFLYRFFALKYGLRNVAEMYLVNFVTSLKKYWKADPEKEGLSRKSYVSQRRDAITSPIDMNFLESMYLDNNKCRVCPQPNKTFSVFWQSHTGGCLDFIKTKAFQYITHVYWGFALINNQTGAVSQTFQGNDVTLLECANAMKQFGFDGIDIDDESGNLMTGGDWKANAGSHVESYLLAIRKSLDAVERKPNEPAYGLTWDEFPTSLDVSCNNPKGDYQRCYHPAIGQVVDQVNLMMYNVELGVCISEYDVLLKSTIPSVWAAAVPPTKIVLGGCVGKPGDEGACAFGASPTIPQLQQYASDGYTKYGGTMLWTGSADYKLNRGTTIETMGKPSGLPRPGSGLSLCFELLDHHYQSTTLMEKPSQAAGTALQPSPSKPGTTTCMKVLTLMQHMAPMLVFNAVMPLVIYKLAKPHTTKIVAVFLSGLIPMFKTLVTFFWFRKQDAISMIQLFGLLVFSVGSGAIAGMFMIASLSWLEEDMFYQIRRTLSDKTTQELDAHYQKPVVRSTSRYITLVMGFALSQDRSLQLKTHHEWYFLLWRCTFPLLTLLLVVGVSALGRLGGVVGYALSAGPVWFYCMLIVLATPFLLMFRFPNFHPGMVTTFWKVLFLCSAFISVIEVFVWTGGKSQYAHHHHHHGSSMMGQRKLSWLLGNLLFGIVGFIGVPFFFSLQPRVRIDSSEVQDDAAAALVSLPTSPS</sequence>
<feature type="transmembrane region" description="Helical" evidence="3">
    <location>
        <begin position="726"/>
        <end position="744"/>
    </location>
</feature>
<dbReference type="AlphaFoldDB" id="A0A425CUA5"/>
<evidence type="ECO:0000313" key="4">
    <source>
        <dbReference type="EMBL" id="RQM20575.1"/>
    </source>
</evidence>
<dbReference type="InterPro" id="IPR017853">
    <property type="entry name" value="GH"/>
</dbReference>
<feature type="transmembrane region" description="Helical" evidence="3">
    <location>
        <begin position="934"/>
        <end position="954"/>
    </location>
</feature>
<dbReference type="VEuPathDB" id="FungiDB:H257_16180"/>
<dbReference type="VEuPathDB" id="FungiDB:H257_16182"/>
<keyword evidence="3" id="KW-1133">Transmembrane helix</keyword>
<accession>A0A425CUA5</accession>
<dbReference type="GO" id="GO:0004553">
    <property type="term" value="F:hydrolase activity, hydrolyzing O-glycosyl compounds"/>
    <property type="evidence" value="ECO:0007669"/>
    <property type="project" value="InterPro"/>
</dbReference>
<evidence type="ECO:0000256" key="1">
    <source>
        <dbReference type="SAM" id="Coils"/>
    </source>
</evidence>
<dbReference type="InterPro" id="IPR001579">
    <property type="entry name" value="Glyco_hydro_18_chit_AS"/>
</dbReference>
<dbReference type="Gene3D" id="3.20.20.80">
    <property type="entry name" value="Glycosidases"/>
    <property type="match status" value="1"/>
</dbReference>
<feature type="transmembrane region" description="Helical" evidence="3">
    <location>
        <begin position="978"/>
        <end position="999"/>
    </location>
</feature>
<keyword evidence="1" id="KW-0175">Coiled coil</keyword>
<feature type="coiled-coil region" evidence="1">
    <location>
        <begin position="109"/>
        <end position="163"/>
    </location>
</feature>
<feature type="non-terminal residue" evidence="4">
    <location>
        <position position="1"/>
    </location>
</feature>
<name>A0A425CUA5_APHAT</name>
<protein>
    <submittedName>
        <fullName evidence="4">Uncharacterized protein</fullName>
    </submittedName>
</protein>
<dbReference type="EMBL" id="MZMZ02003823">
    <property type="protein sequence ID" value="RQM20575.1"/>
    <property type="molecule type" value="Genomic_DNA"/>
</dbReference>
<dbReference type="PROSITE" id="PS01095">
    <property type="entry name" value="GH18_1"/>
    <property type="match status" value="1"/>
</dbReference>
<dbReference type="SUPFAM" id="SSF51445">
    <property type="entry name" value="(Trans)glycosidases"/>
    <property type="match status" value="1"/>
</dbReference>
<keyword evidence="5" id="KW-1185">Reference proteome</keyword>